<dbReference type="EMBL" id="FMZP01000011">
    <property type="protein sequence ID" value="SDD04083.1"/>
    <property type="molecule type" value="Genomic_DNA"/>
</dbReference>
<sequence length="114" mass="12721">MSDKSRERGVELGDLRGKLQDETYPISRDELLEDYGDEGIQLSDTTMTLEEVIGSLGEDEFQDYGEVEGAIMNMVGDEAIGRKNYSDRTPPAMGEKRQDEGAPDNDGYSEQESF</sequence>
<evidence type="ECO:0000313" key="3">
    <source>
        <dbReference type="EMBL" id="SET55975.1"/>
    </source>
</evidence>
<reference evidence="4 5" key="2">
    <citation type="submission" date="2016-10" db="EMBL/GenBank/DDBJ databases">
        <authorList>
            <person name="Varghese N."/>
            <person name="Submissions S."/>
        </authorList>
    </citation>
    <scope>NUCLEOTIDE SEQUENCE [LARGE SCALE GENOMIC DNA]</scope>
    <source>
        <strain evidence="2 5">CDM_1</strain>
        <strain evidence="4">CDM_6</strain>
    </source>
</reference>
<name>A0A1G6RI66_9EURY</name>
<dbReference type="EMBL" id="FOIC01000008">
    <property type="protein sequence ID" value="SET55975.1"/>
    <property type="molecule type" value="Genomic_DNA"/>
</dbReference>
<feature type="region of interest" description="Disordered" evidence="1">
    <location>
        <begin position="80"/>
        <end position="114"/>
    </location>
</feature>
<evidence type="ECO:0000313" key="5">
    <source>
        <dbReference type="Proteomes" id="UP000324021"/>
    </source>
</evidence>
<accession>A0A1G6RI66</accession>
<dbReference type="RefSeq" id="WP_092932580.1">
    <property type="nucleotide sequence ID" value="NZ_FMZP01000011.1"/>
</dbReference>
<evidence type="ECO:0008006" key="6">
    <source>
        <dbReference type="Google" id="ProtNLM"/>
    </source>
</evidence>
<feature type="compositionally biased region" description="Acidic residues" evidence="1">
    <location>
        <begin position="101"/>
        <end position="114"/>
    </location>
</feature>
<dbReference type="Proteomes" id="UP000324021">
    <property type="component" value="Unassembled WGS sequence"/>
</dbReference>
<dbReference type="Proteomes" id="UP000199320">
    <property type="component" value="Unassembled WGS sequence"/>
</dbReference>
<protein>
    <recommendedName>
        <fullName evidence="6">DUF2795 domain-containing protein</fullName>
    </recommendedName>
</protein>
<dbReference type="InterPro" id="IPR043899">
    <property type="entry name" value="DUF5789"/>
</dbReference>
<dbReference type="Pfam" id="PF19102">
    <property type="entry name" value="DUF5789"/>
    <property type="match status" value="1"/>
</dbReference>
<evidence type="ECO:0000313" key="4">
    <source>
        <dbReference type="Proteomes" id="UP000199320"/>
    </source>
</evidence>
<proteinExistence type="predicted"/>
<evidence type="ECO:0000313" key="2">
    <source>
        <dbReference type="EMBL" id="SDD04083.1"/>
    </source>
</evidence>
<dbReference type="OrthoDB" id="317850at2157"/>
<keyword evidence="4" id="KW-1185">Reference proteome</keyword>
<organism evidence="2 5">
    <name type="scientific">Natrinema hispanicum</name>
    <dbReference type="NCBI Taxonomy" id="392421"/>
    <lineage>
        <taxon>Archaea</taxon>
        <taxon>Methanobacteriati</taxon>
        <taxon>Methanobacteriota</taxon>
        <taxon>Stenosarchaea group</taxon>
        <taxon>Halobacteria</taxon>
        <taxon>Halobacteriales</taxon>
        <taxon>Natrialbaceae</taxon>
        <taxon>Natrinema</taxon>
    </lineage>
</organism>
<gene>
    <name evidence="3" type="ORF">SAMN04488694_10887</name>
    <name evidence="2" type="ORF">SAMN05192552_101169</name>
</gene>
<dbReference type="AlphaFoldDB" id="A0A1G6RI66"/>
<evidence type="ECO:0000256" key="1">
    <source>
        <dbReference type="SAM" id="MobiDB-lite"/>
    </source>
</evidence>
<reference evidence="3" key="1">
    <citation type="submission" date="2016-10" db="EMBL/GenBank/DDBJ databases">
        <authorList>
            <person name="de Groot N.N."/>
        </authorList>
    </citation>
    <scope>NUCLEOTIDE SEQUENCE [LARGE SCALE GENOMIC DNA]</scope>
    <source>
        <strain evidence="3">CDM_6</strain>
    </source>
</reference>